<sequence length="134" mass="15331">MDSILQTPFCNASLLAGLLFLFMGHMIRRFPPRSMKAWYGYRTFSSTINQDTWDEGNRYAAYISRWLGWILVPFGLLMGWIFSRQSDLLLYLTITPVIVGALLLTGITEWHLLQLFDEDGAPRKKNGGNEKPAV</sequence>
<dbReference type="InterPro" id="IPR025962">
    <property type="entry name" value="SdpI/YhfL"/>
</dbReference>
<keyword evidence="1" id="KW-0812">Transmembrane</keyword>
<dbReference type="Pfam" id="PF13630">
    <property type="entry name" value="SdpI"/>
    <property type="match status" value="1"/>
</dbReference>
<organism evidence="2 3">
    <name type="scientific">Chitinophaga pollutisoli</name>
    <dbReference type="NCBI Taxonomy" id="3133966"/>
    <lineage>
        <taxon>Bacteria</taxon>
        <taxon>Pseudomonadati</taxon>
        <taxon>Bacteroidota</taxon>
        <taxon>Chitinophagia</taxon>
        <taxon>Chitinophagales</taxon>
        <taxon>Chitinophagaceae</taxon>
        <taxon>Chitinophaga</taxon>
    </lineage>
</organism>
<dbReference type="Proteomes" id="UP001485459">
    <property type="component" value="Chromosome"/>
</dbReference>
<protein>
    <submittedName>
        <fullName evidence="2">SdpI family protein</fullName>
    </submittedName>
</protein>
<dbReference type="RefSeq" id="WP_341837636.1">
    <property type="nucleotide sequence ID" value="NZ_CP149822.1"/>
</dbReference>
<feature type="transmembrane region" description="Helical" evidence="1">
    <location>
        <begin position="66"/>
        <end position="82"/>
    </location>
</feature>
<keyword evidence="3" id="KW-1185">Reference proteome</keyword>
<reference evidence="3" key="1">
    <citation type="submission" date="2024-03" db="EMBL/GenBank/DDBJ databases">
        <title>Chitinophaga horti sp. nov., isolated from garden soil.</title>
        <authorList>
            <person name="Lee D.S."/>
            <person name="Han D.M."/>
            <person name="Baek J.H."/>
            <person name="Choi D.G."/>
            <person name="Jeon J.H."/>
            <person name="Jeon C.O."/>
        </authorList>
    </citation>
    <scope>NUCLEOTIDE SEQUENCE [LARGE SCALE GENOMIC DNA]</scope>
    <source>
        <strain evidence="3">GPA1</strain>
    </source>
</reference>
<proteinExistence type="predicted"/>
<gene>
    <name evidence="2" type="ORF">WJU16_07135</name>
</gene>
<keyword evidence="1" id="KW-0472">Membrane</keyword>
<evidence type="ECO:0000256" key="1">
    <source>
        <dbReference type="SAM" id="Phobius"/>
    </source>
</evidence>
<evidence type="ECO:0000313" key="2">
    <source>
        <dbReference type="EMBL" id="WZN42807.1"/>
    </source>
</evidence>
<name>A0ABZ2YTU3_9BACT</name>
<feature type="transmembrane region" description="Helical" evidence="1">
    <location>
        <begin position="88"/>
        <end position="107"/>
    </location>
</feature>
<accession>A0ABZ2YTU3</accession>
<feature type="transmembrane region" description="Helical" evidence="1">
    <location>
        <begin position="6"/>
        <end position="27"/>
    </location>
</feature>
<evidence type="ECO:0000313" key="3">
    <source>
        <dbReference type="Proteomes" id="UP001485459"/>
    </source>
</evidence>
<keyword evidence="1" id="KW-1133">Transmembrane helix</keyword>
<dbReference type="EMBL" id="CP149822">
    <property type="protein sequence ID" value="WZN42807.1"/>
    <property type="molecule type" value="Genomic_DNA"/>
</dbReference>